<dbReference type="EMBL" id="CM007654">
    <property type="protein sequence ID" value="ONI14317.1"/>
    <property type="molecule type" value="Genomic_DNA"/>
</dbReference>
<name>M5WKN9_PRUPE</name>
<proteinExistence type="predicted"/>
<protein>
    <submittedName>
        <fullName evidence="1">Uncharacterized protein</fullName>
    </submittedName>
</protein>
<dbReference type="AlphaFoldDB" id="M5WKN9"/>
<organism evidence="1 2">
    <name type="scientific">Prunus persica</name>
    <name type="common">Peach</name>
    <name type="synonym">Amygdalus persica</name>
    <dbReference type="NCBI Taxonomy" id="3760"/>
    <lineage>
        <taxon>Eukaryota</taxon>
        <taxon>Viridiplantae</taxon>
        <taxon>Streptophyta</taxon>
        <taxon>Embryophyta</taxon>
        <taxon>Tracheophyta</taxon>
        <taxon>Spermatophyta</taxon>
        <taxon>Magnoliopsida</taxon>
        <taxon>eudicotyledons</taxon>
        <taxon>Gunneridae</taxon>
        <taxon>Pentapetalae</taxon>
        <taxon>rosids</taxon>
        <taxon>fabids</taxon>
        <taxon>Rosales</taxon>
        <taxon>Rosaceae</taxon>
        <taxon>Amygdaloideae</taxon>
        <taxon>Amygdaleae</taxon>
        <taxon>Prunus</taxon>
    </lineage>
</organism>
<sequence>MFSFISSSKTQSKPSGLQLVSNSMHHKRVVACKQQEEEETDANEFAMADATFIALNYLEESFEHLSRCLIKTRVSLLNILNH</sequence>
<keyword evidence="2" id="KW-1185">Reference proteome</keyword>
<accession>M5WKN9</accession>
<dbReference type="InterPro" id="IPR004320">
    <property type="entry name" value="BPS1_pln"/>
</dbReference>
<gene>
    <name evidence="1" type="ORF">PRUPE_4G275300</name>
</gene>
<evidence type="ECO:0000313" key="1">
    <source>
        <dbReference type="EMBL" id="ONI14317.1"/>
    </source>
</evidence>
<dbReference type="Pfam" id="PF03087">
    <property type="entry name" value="BPS1"/>
    <property type="match status" value="1"/>
</dbReference>
<evidence type="ECO:0000313" key="2">
    <source>
        <dbReference type="Proteomes" id="UP000006882"/>
    </source>
</evidence>
<reference evidence="1 2" key="1">
    <citation type="journal article" date="2013" name="Nat. Genet.">
        <title>The high-quality draft genome of peach (Prunus persica) identifies unique patterns of genetic diversity, domestication and genome evolution.</title>
        <authorList>
            <consortium name="International Peach Genome Initiative"/>
            <person name="Verde I."/>
            <person name="Abbott A.G."/>
            <person name="Scalabrin S."/>
            <person name="Jung S."/>
            <person name="Shu S."/>
            <person name="Marroni F."/>
            <person name="Zhebentyayeva T."/>
            <person name="Dettori M.T."/>
            <person name="Grimwood J."/>
            <person name="Cattonaro F."/>
            <person name="Zuccolo A."/>
            <person name="Rossini L."/>
            <person name="Jenkins J."/>
            <person name="Vendramin E."/>
            <person name="Meisel L.A."/>
            <person name="Decroocq V."/>
            <person name="Sosinski B."/>
            <person name="Prochnik S."/>
            <person name="Mitros T."/>
            <person name="Policriti A."/>
            <person name="Cipriani G."/>
            <person name="Dondini L."/>
            <person name="Ficklin S."/>
            <person name="Goodstein D.M."/>
            <person name="Xuan P."/>
            <person name="Del Fabbro C."/>
            <person name="Aramini V."/>
            <person name="Copetti D."/>
            <person name="Gonzalez S."/>
            <person name="Horner D.S."/>
            <person name="Falchi R."/>
            <person name="Lucas S."/>
            <person name="Mica E."/>
            <person name="Maldonado J."/>
            <person name="Lazzari B."/>
            <person name="Bielenberg D."/>
            <person name="Pirona R."/>
            <person name="Miculan M."/>
            <person name="Barakat A."/>
            <person name="Testolin R."/>
            <person name="Stella A."/>
            <person name="Tartarini S."/>
            <person name="Tonutti P."/>
            <person name="Arus P."/>
            <person name="Orellana A."/>
            <person name="Wells C."/>
            <person name="Main D."/>
            <person name="Vizzotto G."/>
            <person name="Silva H."/>
            <person name="Salamini F."/>
            <person name="Schmutz J."/>
            <person name="Morgante M."/>
            <person name="Rokhsar D.S."/>
        </authorList>
    </citation>
    <scope>NUCLEOTIDE SEQUENCE [LARGE SCALE GENOMIC DNA]</scope>
    <source>
        <strain evidence="2">cv. Nemared</strain>
    </source>
</reference>
<dbReference type="GO" id="GO:0048367">
    <property type="term" value="P:shoot system development"/>
    <property type="evidence" value="ECO:0007669"/>
    <property type="project" value="InterPro"/>
</dbReference>
<dbReference type="Proteomes" id="UP000006882">
    <property type="component" value="Chromosome G4"/>
</dbReference>
<dbReference type="Gramene" id="ONI14317">
    <property type="protein sequence ID" value="ONI14317"/>
    <property type="gene ID" value="PRUPE_4G275300"/>
</dbReference>
<dbReference type="GO" id="GO:0048364">
    <property type="term" value="P:root development"/>
    <property type="evidence" value="ECO:0007669"/>
    <property type="project" value="InterPro"/>
</dbReference>
<dbReference type="HOGENOM" id="CLU_2562688_0_0_1"/>